<gene>
    <name evidence="1" type="ORF">GCM10023144_03990</name>
</gene>
<protein>
    <submittedName>
        <fullName evidence="1">Uncharacterized protein</fullName>
    </submittedName>
</protein>
<evidence type="ECO:0000313" key="2">
    <source>
        <dbReference type="Proteomes" id="UP001501671"/>
    </source>
</evidence>
<evidence type="ECO:0000313" key="1">
    <source>
        <dbReference type="EMBL" id="GAA4323264.1"/>
    </source>
</evidence>
<accession>A0ABP8GFR9</accession>
<proteinExistence type="predicted"/>
<organism evidence="1 2">
    <name type="scientific">Pigmentiphaga soli</name>
    <dbReference type="NCBI Taxonomy" id="1007095"/>
    <lineage>
        <taxon>Bacteria</taxon>
        <taxon>Pseudomonadati</taxon>
        <taxon>Pseudomonadota</taxon>
        <taxon>Betaproteobacteria</taxon>
        <taxon>Burkholderiales</taxon>
        <taxon>Alcaligenaceae</taxon>
        <taxon>Pigmentiphaga</taxon>
    </lineage>
</organism>
<dbReference type="Proteomes" id="UP001501671">
    <property type="component" value="Unassembled WGS sequence"/>
</dbReference>
<reference evidence="2" key="1">
    <citation type="journal article" date="2019" name="Int. J. Syst. Evol. Microbiol.">
        <title>The Global Catalogue of Microorganisms (GCM) 10K type strain sequencing project: providing services to taxonomists for standard genome sequencing and annotation.</title>
        <authorList>
            <consortium name="The Broad Institute Genomics Platform"/>
            <consortium name="The Broad Institute Genome Sequencing Center for Infectious Disease"/>
            <person name="Wu L."/>
            <person name="Ma J."/>
        </authorList>
    </citation>
    <scope>NUCLEOTIDE SEQUENCE [LARGE SCALE GENOMIC DNA]</scope>
    <source>
        <strain evidence="2">JCM 17666</strain>
    </source>
</reference>
<dbReference type="EMBL" id="BAABFO010000001">
    <property type="protein sequence ID" value="GAA4323264.1"/>
    <property type="molecule type" value="Genomic_DNA"/>
</dbReference>
<name>A0ABP8GFR9_9BURK</name>
<sequence length="62" mass="6936">MSPNGTHPYALRAPLKGRHWRTGKAGSAVPWRGRRLYAWGHEAPRKNQVEAGYERGNAPEIA</sequence>
<keyword evidence="2" id="KW-1185">Reference proteome</keyword>
<comment type="caution">
    <text evidence="1">The sequence shown here is derived from an EMBL/GenBank/DDBJ whole genome shotgun (WGS) entry which is preliminary data.</text>
</comment>